<dbReference type="InterPro" id="IPR049012">
    <property type="entry name" value="Mutator_transp_dom"/>
</dbReference>
<sequence>MAVAGDHLMRDGKKDKAGPSMSGDRQLQTLHTICTSIRAQTAHQNLQFDFQREKQKDVFWKETLKCIYCNFHSESTKLYEETESETRVTKTAKPNIGLWVALVDNPIMGTTLQEIFMAVNCPAPSYTGLHYSASKVGPHIVNMVREECREKELSLRAFSRAMDSLAKHPFL</sequence>
<evidence type="ECO:0000313" key="3">
    <source>
        <dbReference type="EMBL" id="EKC40793.1"/>
    </source>
</evidence>
<proteinExistence type="predicted"/>
<accession>K1R4V0</accession>
<gene>
    <name evidence="3" type="ORF">CGI_10026473</name>
</gene>
<feature type="compositionally biased region" description="Basic and acidic residues" evidence="1">
    <location>
        <begin position="7"/>
        <end position="17"/>
    </location>
</feature>
<dbReference type="Pfam" id="PF20700">
    <property type="entry name" value="Mutator"/>
    <property type="match status" value="1"/>
</dbReference>
<name>K1R4V0_MAGGI</name>
<reference evidence="3" key="1">
    <citation type="journal article" date="2012" name="Nature">
        <title>The oyster genome reveals stress adaptation and complexity of shell formation.</title>
        <authorList>
            <person name="Zhang G."/>
            <person name="Fang X."/>
            <person name="Guo X."/>
            <person name="Li L."/>
            <person name="Luo R."/>
            <person name="Xu F."/>
            <person name="Yang P."/>
            <person name="Zhang L."/>
            <person name="Wang X."/>
            <person name="Qi H."/>
            <person name="Xiong Z."/>
            <person name="Que H."/>
            <person name="Xie Y."/>
            <person name="Holland P.W."/>
            <person name="Paps J."/>
            <person name="Zhu Y."/>
            <person name="Wu F."/>
            <person name="Chen Y."/>
            <person name="Wang J."/>
            <person name="Peng C."/>
            <person name="Meng J."/>
            <person name="Yang L."/>
            <person name="Liu J."/>
            <person name="Wen B."/>
            <person name="Zhang N."/>
            <person name="Huang Z."/>
            <person name="Zhu Q."/>
            <person name="Feng Y."/>
            <person name="Mount A."/>
            <person name="Hedgecock D."/>
            <person name="Xu Z."/>
            <person name="Liu Y."/>
            <person name="Domazet-Loso T."/>
            <person name="Du Y."/>
            <person name="Sun X."/>
            <person name="Zhang S."/>
            <person name="Liu B."/>
            <person name="Cheng P."/>
            <person name="Jiang X."/>
            <person name="Li J."/>
            <person name="Fan D."/>
            <person name="Wang W."/>
            <person name="Fu W."/>
            <person name="Wang T."/>
            <person name="Wang B."/>
            <person name="Zhang J."/>
            <person name="Peng Z."/>
            <person name="Li Y."/>
            <person name="Li N."/>
            <person name="Wang J."/>
            <person name="Chen M."/>
            <person name="He Y."/>
            <person name="Tan F."/>
            <person name="Song X."/>
            <person name="Zheng Q."/>
            <person name="Huang R."/>
            <person name="Yang H."/>
            <person name="Du X."/>
            <person name="Chen L."/>
            <person name="Yang M."/>
            <person name="Gaffney P.M."/>
            <person name="Wang S."/>
            <person name="Luo L."/>
            <person name="She Z."/>
            <person name="Ming Y."/>
            <person name="Huang W."/>
            <person name="Zhang S."/>
            <person name="Huang B."/>
            <person name="Zhang Y."/>
            <person name="Qu T."/>
            <person name="Ni P."/>
            <person name="Miao G."/>
            <person name="Wang J."/>
            <person name="Wang Q."/>
            <person name="Steinberg C.E."/>
            <person name="Wang H."/>
            <person name="Li N."/>
            <person name="Qian L."/>
            <person name="Zhang G."/>
            <person name="Li Y."/>
            <person name="Yang H."/>
            <person name="Liu X."/>
            <person name="Wang J."/>
            <person name="Yin Y."/>
            <person name="Wang J."/>
        </authorList>
    </citation>
    <scope>NUCLEOTIDE SEQUENCE [LARGE SCALE GENOMIC DNA]</scope>
    <source>
        <strain evidence="3">05x7-T-G4-1.051#20</strain>
    </source>
</reference>
<protein>
    <recommendedName>
        <fullName evidence="2">Mutator-like transposase domain-containing protein</fullName>
    </recommendedName>
</protein>
<organism evidence="3">
    <name type="scientific">Magallana gigas</name>
    <name type="common">Pacific oyster</name>
    <name type="synonym">Crassostrea gigas</name>
    <dbReference type="NCBI Taxonomy" id="29159"/>
    <lineage>
        <taxon>Eukaryota</taxon>
        <taxon>Metazoa</taxon>
        <taxon>Spiralia</taxon>
        <taxon>Lophotrochozoa</taxon>
        <taxon>Mollusca</taxon>
        <taxon>Bivalvia</taxon>
        <taxon>Autobranchia</taxon>
        <taxon>Pteriomorphia</taxon>
        <taxon>Ostreida</taxon>
        <taxon>Ostreoidea</taxon>
        <taxon>Ostreidae</taxon>
        <taxon>Magallana</taxon>
    </lineage>
</organism>
<evidence type="ECO:0000256" key="1">
    <source>
        <dbReference type="SAM" id="MobiDB-lite"/>
    </source>
</evidence>
<evidence type="ECO:0000259" key="2">
    <source>
        <dbReference type="Pfam" id="PF20700"/>
    </source>
</evidence>
<dbReference type="AlphaFoldDB" id="K1R4V0"/>
<dbReference type="HOGENOM" id="CLU_1564397_0_0_1"/>
<feature type="domain" description="Mutator-like transposase" evidence="2">
    <location>
        <begin position="40"/>
        <end position="157"/>
    </location>
</feature>
<dbReference type="InParanoid" id="K1R4V0"/>
<feature type="region of interest" description="Disordered" evidence="1">
    <location>
        <begin position="1"/>
        <end position="25"/>
    </location>
</feature>
<dbReference type="EMBL" id="JH818113">
    <property type="protein sequence ID" value="EKC40793.1"/>
    <property type="molecule type" value="Genomic_DNA"/>
</dbReference>